<evidence type="ECO:0000256" key="2">
    <source>
        <dbReference type="ARBA" id="ARBA00022692"/>
    </source>
</evidence>
<dbReference type="PANTHER" id="PTHR37422:SF13">
    <property type="entry name" value="LIPOPOLYSACCHARIDE BIOSYNTHESIS PROTEIN PA4999-RELATED"/>
    <property type="match status" value="1"/>
</dbReference>
<dbReference type="GO" id="GO:0016874">
    <property type="term" value="F:ligase activity"/>
    <property type="evidence" value="ECO:0007669"/>
    <property type="project" value="UniProtKB-KW"/>
</dbReference>
<feature type="transmembrane region" description="Helical" evidence="5">
    <location>
        <begin position="202"/>
        <end position="218"/>
    </location>
</feature>
<keyword evidence="4 5" id="KW-0472">Membrane</keyword>
<protein>
    <submittedName>
        <fullName evidence="7">O-antigen ligase</fullName>
    </submittedName>
</protein>
<evidence type="ECO:0000313" key="7">
    <source>
        <dbReference type="EMBL" id="ABS77097.2"/>
    </source>
</evidence>
<evidence type="ECO:0000256" key="5">
    <source>
        <dbReference type="SAM" id="Phobius"/>
    </source>
</evidence>
<proteinExistence type="predicted"/>
<dbReference type="InterPro" id="IPR007016">
    <property type="entry name" value="O-antigen_ligase-rel_domated"/>
</dbReference>
<accession>A9KDI8</accession>
<evidence type="ECO:0000256" key="3">
    <source>
        <dbReference type="ARBA" id="ARBA00022989"/>
    </source>
</evidence>
<evidence type="ECO:0000313" key="8">
    <source>
        <dbReference type="Proteomes" id="UP000008555"/>
    </source>
</evidence>
<feature type="transmembrane region" description="Helical" evidence="5">
    <location>
        <begin position="123"/>
        <end position="145"/>
    </location>
</feature>
<dbReference type="Pfam" id="PF04932">
    <property type="entry name" value="Wzy_C"/>
    <property type="match status" value="1"/>
</dbReference>
<dbReference type="GO" id="GO:0016020">
    <property type="term" value="C:membrane"/>
    <property type="evidence" value="ECO:0007669"/>
    <property type="project" value="UniProtKB-SubCell"/>
</dbReference>
<feature type="transmembrane region" description="Helical" evidence="5">
    <location>
        <begin position="374"/>
        <end position="395"/>
    </location>
</feature>
<reference evidence="7 8" key="1">
    <citation type="journal article" date="2009" name="Infect. Immun.">
        <title>Comparative genomics reveal extensive transposon-mediated genomic plasticity and diversity among potential effector proteins within the genus Coxiella.</title>
        <authorList>
            <person name="Beare P.A."/>
            <person name="Unsworth N."/>
            <person name="Andoh M."/>
            <person name="Voth D.E."/>
            <person name="Omsland A."/>
            <person name="Gilk S.D."/>
            <person name="Williams K.P."/>
            <person name="Sobral B.W."/>
            <person name="Kupko J.J.III."/>
            <person name="Porcella S.F."/>
            <person name="Samuel J.E."/>
            <person name="Heinzen R.A."/>
        </authorList>
    </citation>
    <scope>NUCLEOTIDE SEQUENCE [LARGE SCALE GENOMIC DNA]</scope>
    <source>
        <strain evidence="7 8">Dugway 5J108-111</strain>
    </source>
</reference>
<dbReference type="HOGENOM" id="CLU_051481_0_0_6"/>
<comment type="subcellular location">
    <subcellularLocation>
        <location evidence="1">Membrane</location>
        <topology evidence="1">Multi-pass membrane protein</topology>
    </subcellularLocation>
</comment>
<feature type="transmembrane region" description="Helical" evidence="5">
    <location>
        <begin position="341"/>
        <end position="362"/>
    </location>
</feature>
<name>A9KDI8_COXBN</name>
<evidence type="ECO:0000256" key="1">
    <source>
        <dbReference type="ARBA" id="ARBA00004141"/>
    </source>
</evidence>
<dbReference type="KEGG" id="cbd:CBUD_0338"/>
<keyword evidence="7" id="KW-0436">Ligase</keyword>
<keyword evidence="2 5" id="KW-0812">Transmembrane</keyword>
<evidence type="ECO:0000259" key="6">
    <source>
        <dbReference type="Pfam" id="PF04932"/>
    </source>
</evidence>
<sequence length="436" mass="49753">MCIREEIMQEAYKLRYQRVRKTTGVLLAATAFSVPLSTTATCILFPLATLLSLFSDPWYKKWRAISSHPVAIVLILFIALYVIAAFYSVAPNRDIFHQFSKTSNLLCAVILIGFSCEPPWRRYILNAFLIAMTITLGLSYIKYFFNPLLFFSTPFGKSSVFKDHIIQNFLMVITAFIFLYRSLTPVAPTFKLRTPNKWLNRWIYGILAFVAIFNALFINDGRSGYFIFAALLFFSGGLYFGWRGFLVALIMAVLLSGLAYHFSDQFRWRITELVQNTERYQKGEANTSVGIRIQSIKNAYFLFKQRPWLGHGTGGFHTAYATLPPEKTQATGDMRLSYNSYLNVGIELGIVGVFLLLMNFLIQWKYSYSISGDYRYFMQALLIGMVIGCLGNSWLSDTTELHLYALFLGVAFSEMAARRAAWTGKPEEKLRSFQAA</sequence>
<dbReference type="InterPro" id="IPR051533">
    <property type="entry name" value="WaaL-like"/>
</dbReference>
<organism evidence="7 8">
    <name type="scientific">Coxiella burnetii (strain Dugway 5J108-111)</name>
    <dbReference type="NCBI Taxonomy" id="434922"/>
    <lineage>
        <taxon>Bacteria</taxon>
        <taxon>Pseudomonadati</taxon>
        <taxon>Pseudomonadota</taxon>
        <taxon>Gammaproteobacteria</taxon>
        <taxon>Legionellales</taxon>
        <taxon>Coxiellaceae</taxon>
        <taxon>Coxiella</taxon>
    </lineage>
</organism>
<feature type="transmembrane region" description="Helical" evidence="5">
    <location>
        <begin position="165"/>
        <end position="181"/>
    </location>
</feature>
<dbReference type="PANTHER" id="PTHR37422">
    <property type="entry name" value="TEICHURONIC ACID BIOSYNTHESIS PROTEIN TUAE"/>
    <property type="match status" value="1"/>
</dbReference>
<feature type="transmembrane region" description="Helical" evidence="5">
    <location>
        <begin position="25"/>
        <end position="48"/>
    </location>
</feature>
<evidence type="ECO:0000256" key="4">
    <source>
        <dbReference type="ARBA" id="ARBA00023136"/>
    </source>
</evidence>
<feature type="domain" description="O-antigen ligase-related" evidence="6">
    <location>
        <begin position="207"/>
        <end position="357"/>
    </location>
</feature>
<keyword evidence="3 5" id="KW-1133">Transmembrane helix</keyword>
<dbReference type="AlphaFoldDB" id="A9KDI8"/>
<dbReference type="EMBL" id="CP000733">
    <property type="protein sequence ID" value="ABS77097.2"/>
    <property type="molecule type" value="Genomic_DNA"/>
</dbReference>
<feature type="transmembrane region" description="Helical" evidence="5">
    <location>
        <begin position="245"/>
        <end position="263"/>
    </location>
</feature>
<dbReference type="Proteomes" id="UP000008555">
    <property type="component" value="Chromosome"/>
</dbReference>
<gene>
    <name evidence="7" type="ordered locus">CBUD_0338</name>
</gene>
<feature type="transmembrane region" description="Helical" evidence="5">
    <location>
        <begin position="69"/>
        <end position="89"/>
    </location>
</feature>
<dbReference type="RefSeq" id="WP_011996531.1">
    <property type="nucleotide sequence ID" value="NC_009727.1"/>
</dbReference>